<dbReference type="SUPFAM" id="SSF53850">
    <property type="entry name" value="Periplasmic binding protein-like II"/>
    <property type="match status" value="1"/>
</dbReference>
<dbReference type="InterPro" id="IPR039424">
    <property type="entry name" value="SBP_5"/>
</dbReference>
<evidence type="ECO:0000256" key="2">
    <source>
        <dbReference type="ARBA" id="ARBA00005695"/>
    </source>
</evidence>
<sequence>MISRRTALQIMAALALPGLARAGGTGFSGSPMLDELVNAGILPDVATRLPEKPRVIDLKAMGREPGRHGGTVRMLIGSQKDIRLMTINGYARLVGYDENLELQPDVLERVDNEGDRIFTFHIRKGHRWSDGSLLTAEDFRYCWEDVILNDDLRKGGLPRELLARDRPPRFEIIDQYTVRYSWDAPNPNFLPKLAAPQPLVIVMPSGYMRRFHKSYQDPFRLSALMKEYRVKKWADLHIKMSRSYRPENPDLPTLDPWRNTVAPPAEQFVFERNPFFHRVDENGLQLPYVDRVVLSLSTPDIIAAKTGTGEADLQINALDFADYTFLKDSEKLFPVKVSLWKRTQGSRVALLPNLNCADEAWRDLLRDVRMRRALSLAIDRREINLAAFYGLARESADTVLPESPLYRDELARAWSAYDPETANRLLDEMGLTQRNSDGIRLLPDGRKAEIVVETAGESTLETDVLELVTDHWREVGISLFVRTSQRDVFRSRAMGGEIMMSMWTGLDNGVPTADMNPSQLAPTADDQLQWPVWGMYYLSLGKKGKPPELAEARRLVQLLAEWEASALPADRTRVWGEMLDIYTDQVFSIGIVNGGLQPMVHATRLVNVPDKGLFGFEPTSYLGVYKPDTFFLREEG</sequence>
<dbReference type="PANTHER" id="PTHR30290:SF62">
    <property type="entry name" value="OLIGOPEPTIDE ABC TRANSPORTER, PERIPLASMIC OLIGOPEPTIDE-BINDING PROTEIN"/>
    <property type="match status" value="1"/>
</dbReference>
<dbReference type="GO" id="GO:0015833">
    <property type="term" value="P:peptide transport"/>
    <property type="evidence" value="ECO:0007669"/>
    <property type="project" value="TreeGrafter"/>
</dbReference>
<comment type="subcellular location">
    <subcellularLocation>
        <location evidence="1">Periplasm</location>
    </subcellularLocation>
</comment>
<dbReference type="CDD" id="cd08500">
    <property type="entry name" value="PBP2_NikA_DppA_OppA_like_4"/>
    <property type="match status" value="1"/>
</dbReference>
<dbReference type="InterPro" id="IPR000914">
    <property type="entry name" value="SBP_5_dom"/>
</dbReference>
<proteinExistence type="inferred from homology"/>
<dbReference type="Gene3D" id="3.40.190.10">
    <property type="entry name" value="Periplasmic binding protein-like II"/>
    <property type="match status" value="1"/>
</dbReference>
<evidence type="ECO:0000259" key="4">
    <source>
        <dbReference type="Pfam" id="PF00496"/>
    </source>
</evidence>
<evidence type="ECO:0000256" key="1">
    <source>
        <dbReference type="ARBA" id="ARBA00004418"/>
    </source>
</evidence>
<name>A0A7W6J1V1_9HYPH</name>
<feature type="signal peptide" evidence="3">
    <location>
        <begin position="1"/>
        <end position="22"/>
    </location>
</feature>
<dbReference type="Proteomes" id="UP000528286">
    <property type="component" value="Unassembled WGS sequence"/>
</dbReference>
<evidence type="ECO:0000256" key="3">
    <source>
        <dbReference type="SAM" id="SignalP"/>
    </source>
</evidence>
<evidence type="ECO:0000313" key="5">
    <source>
        <dbReference type="EMBL" id="MBB4063251.1"/>
    </source>
</evidence>
<dbReference type="Pfam" id="PF00496">
    <property type="entry name" value="SBP_bac_5"/>
    <property type="match status" value="1"/>
</dbReference>
<gene>
    <name evidence="5" type="ORF">GGR23_000412</name>
</gene>
<evidence type="ECO:0000313" key="6">
    <source>
        <dbReference type="Proteomes" id="UP000528286"/>
    </source>
</evidence>
<dbReference type="Gene3D" id="3.10.105.10">
    <property type="entry name" value="Dipeptide-binding Protein, Domain 3"/>
    <property type="match status" value="1"/>
</dbReference>
<dbReference type="GO" id="GO:1904680">
    <property type="term" value="F:peptide transmembrane transporter activity"/>
    <property type="evidence" value="ECO:0007669"/>
    <property type="project" value="TreeGrafter"/>
</dbReference>
<keyword evidence="3" id="KW-0732">Signal</keyword>
<organism evidence="5 6">
    <name type="scientific">Gellertiella hungarica</name>
    <dbReference type="NCBI Taxonomy" id="1572859"/>
    <lineage>
        <taxon>Bacteria</taxon>
        <taxon>Pseudomonadati</taxon>
        <taxon>Pseudomonadota</taxon>
        <taxon>Alphaproteobacteria</taxon>
        <taxon>Hyphomicrobiales</taxon>
        <taxon>Rhizobiaceae</taxon>
        <taxon>Gellertiella</taxon>
    </lineage>
</organism>
<dbReference type="PANTHER" id="PTHR30290">
    <property type="entry name" value="PERIPLASMIC BINDING COMPONENT OF ABC TRANSPORTER"/>
    <property type="match status" value="1"/>
</dbReference>
<dbReference type="RefSeq" id="WP_183364449.1">
    <property type="nucleotide sequence ID" value="NZ_JACIEZ010000001.1"/>
</dbReference>
<protein>
    <submittedName>
        <fullName evidence="5">Peptide/nickel transport system substrate-binding protein</fullName>
    </submittedName>
</protein>
<comment type="similarity">
    <text evidence="2">Belongs to the bacterial solute-binding protein 5 family.</text>
</comment>
<keyword evidence="6" id="KW-1185">Reference proteome</keyword>
<reference evidence="5 6" key="1">
    <citation type="submission" date="2020-08" db="EMBL/GenBank/DDBJ databases">
        <title>Genomic Encyclopedia of Type Strains, Phase IV (KMG-IV): sequencing the most valuable type-strain genomes for metagenomic binning, comparative biology and taxonomic classification.</title>
        <authorList>
            <person name="Goeker M."/>
        </authorList>
    </citation>
    <scope>NUCLEOTIDE SEQUENCE [LARGE SCALE GENOMIC DNA]</scope>
    <source>
        <strain evidence="5 6">DSM 29853</strain>
    </source>
</reference>
<dbReference type="AlphaFoldDB" id="A0A7W6J1V1"/>
<feature type="domain" description="Solute-binding protein family 5" evidence="4">
    <location>
        <begin position="101"/>
        <end position="511"/>
    </location>
</feature>
<comment type="caution">
    <text evidence="5">The sequence shown here is derived from an EMBL/GenBank/DDBJ whole genome shotgun (WGS) entry which is preliminary data.</text>
</comment>
<feature type="chain" id="PRO_5031365668" evidence="3">
    <location>
        <begin position="23"/>
        <end position="636"/>
    </location>
</feature>
<dbReference type="EMBL" id="JACIEZ010000001">
    <property type="protein sequence ID" value="MBB4063251.1"/>
    <property type="molecule type" value="Genomic_DNA"/>
</dbReference>
<accession>A0A7W6J1V1</accession>